<reference evidence="1 2" key="1">
    <citation type="submission" date="2023-08" db="EMBL/GenBank/DDBJ databases">
        <authorList>
            <person name="Park J.-S."/>
        </authorList>
    </citation>
    <scope>NUCLEOTIDE SEQUENCE [LARGE SCALE GENOMIC DNA]</scope>
    <source>
        <strain evidence="1 2">2205SS18-9</strain>
    </source>
</reference>
<name>A0ABT9J3I8_9BACL</name>
<organism evidence="1 2">
    <name type="scientific">Chengkuizengella axinellae</name>
    <dbReference type="NCBI Taxonomy" id="3064388"/>
    <lineage>
        <taxon>Bacteria</taxon>
        <taxon>Bacillati</taxon>
        <taxon>Bacillota</taxon>
        <taxon>Bacilli</taxon>
        <taxon>Bacillales</taxon>
        <taxon>Paenibacillaceae</taxon>
        <taxon>Chengkuizengella</taxon>
    </lineage>
</organism>
<keyword evidence="2" id="KW-1185">Reference proteome</keyword>
<dbReference type="Pfam" id="PF14076">
    <property type="entry name" value="DUF4258"/>
    <property type="match status" value="1"/>
</dbReference>
<evidence type="ECO:0000313" key="1">
    <source>
        <dbReference type="EMBL" id="MDP5276174.1"/>
    </source>
</evidence>
<dbReference type="EMBL" id="JAVAMP010000012">
    <property type="protein sequence ID" value="MDP5276174.1"/>
    <property type="molecule type" value="Genomic_DNA"/>
</dbReference>
<dbReference type="InterPro" id="IPR025354">
    <property type="entry name" value="DUF4258"/>
</dbReference>
<proteinExistence type="predicted"/>
<gene>
    <name evidence="1" type="ORF">Q5Y73_18930</name>
</gene>
<evidence type="ECO:0000313" key="2">
    <source>
        <dbReference type="Proteomes" id="UP001231941"/>
    </source>
</evidence>
<protein>
    <submittedName>
        <fullName evidence="1">DUF4258 domain-containing protein</fullName>
    </submittedName>
</protein>
<dbReference type="Proteomes" id="UP001231941">
    <property type="component" value="Unassembled WGS sequence"/>
</dbReference>
<comment type="caution">
    <text evidence="1">The sequence shown here is derived from an EMBL/GenBank/DDBJ whole genome shotgun (WGS) entry which is preliminary data.</text>
</comment>
<sequence>MVCKNPDQCLQITKKRYDAMEKGMDLVEDKIVQFREKYKNGEGDISFARHAAVRGLERSFNNKHILEALLNGFVMEYYYEAKSKQYQCLICYFLKLSPGVYRPVHIAVQMQSNDHLFVKTVYDPRSNPWKWNENFTNRICVCKTN</sequence>
<accession>A0ABT9J3I8</accession>
<dbReference type="RefSeq" id="WP_305993485.1">
    <property type="nucleotide sequence ID" value="NZ_JAVAMP010000012.1"/>
</dbReference>